<feature type="domain" description="Zn(2)-C6 fungal-type" evidence="3">
    <location>
        <begin position="8"/>
        <end position="37"/>
    </location>
</feature>
<evidence type="ECO:0000259" key="3">
    <source>
        <dbReference type="PROSITE" id="PS50048"/>
    </source>
</evidence>
<dbReference type="AlphaFoldDB" id="A0A0C3CJM7"/>
<dbReference type="PANTHER" id="PTHR38111">
    <property type="entry name" value="ZN(2)-C6 FUNGAL-TYPE DOMAIN-CONTAINING PROTEIN-RELATED"/>
    <property type="match status" value="1"/>
</dbReference>
<dbReference type="PROSITE" id="PS00463">
    <property type="entry name" value="ZN2_CY6_FUNGAL_1"/>
    <property type="match status" value="1"/>
</dbReference>
<dbReference type="EMBL" id="KN832879">
    <property type="protein sequence ID" value="KIM99118.1"/>
    <property type="molecule type" value="Genomic_DNA"/>
</dbReference>
<dbReference type="GO" id="GO:0008270">
    <property type="term" value="F:zinc ion binding"/>
    <property type="evidence" value="ECO:0007669"/>
    <property type="project" value="InterPro"/>
</dbReference>
<feature type="region of interest" description="Disordered" evidence="2">
    <location>
        <begin position="47"/>
        <end position="70"/>
    </location>
</feature>
<dbReference type="SMART" id="SM00066">
    <property type="entry name" value="GAL4"/>
    <property type="match status" value="1"/>
</dbReference>
<evidence type="ECO:0000313" key="4">
    <source>
        <dbReference type="EMBL" id="KIM99118.1"/>
    </source>
</evidence>
<proteinExistence type="predicted"/>
<dbReference type="PANTHER" id="PTHR38111:SF9">
    <property type="entry name" value="ZN(2)-C6 FUNGAL-TYPE DOMAIN-CONTAINING PROTEIN"/>
    <property type="match status" value="1"/>
</dbReference>
<gene>
    <name evidence="4" type="ORF">OIDMADRAFT_126721</name>
</gene>
<evidence type="ECO:0000256" key="2">
    <source>
        <dbReference type="SAM" id="MobiDB-lite"/>
    </source>
</evidence>
<dbReference type="InParanoid" id="A0A0C3CJM7"/>
<name>A0A0C3CJM7_OIDMZ</name>
<organism evidence="4 5">
    <name type="scientific">Oidiodendron maius (strain Zn)</name>
    <dbReference type="NCBI Taxonomy" id="913774"/>
    <lineage>
        <taxon>Eukaryota</taxon>
        <taxon>Fungi</taxon>
        <taxon>Dikarya</taxon>
        <taxon>Ascomycota</taxon>
        <taxon>Pezizomycotina</taxon>
        <taxon>Leotiomycetes</taxon>
        <taxon>Leotiomycetes incertae sedis</taxon>
        <taxon>Myxotrichaceae</taxon>
        <taxon>Oidiodendron</taxon>
    </lineage>
</organism>
<dbReference type="Gene3D" id="4.10.240.10">
    <property type="entry name" value="Zn(2)-C6 fungal-type DNA-binding domain"/>
    <property type="match status" value="1"/>
</dbReference>
<evidence type="ECO:0000256" key="1">
    <source>
        <dbReference type="ARBA" id="ARBA00023242"/>
    </source>
</evidence>
<dbReference type="GO" id="GO:0000981">
    <property type="term" value="F:DNA-binding transcription factor activity, RNA polymerase II-specific"/>
    <property type="evidence" value="ECO:0007669"/>
    <property type="project" value="InterPro"/>
</dbReference>
<dbReference type="Pfam" id="PF00172">
    <property type="entry name" value="Zn_clus"/>
    <property type="match status" value="1"/>
</dbReference>
<dbReference type="InterPro" id="IPR053178">
    <property type="entry name" value="Osmoadaptation_assoc"/>
</dbReference>
<dbReference type="STRING" id="913774.A0A0C3CJM7"/>
<dbReference type="OrthoDB" id="4491390at2759"/>
<dbReference type="Proteomes" id="UP000054321">
    <property type="component" value="Unassembled WGS sequence"/>
</dbReference>
<dbReference type="InterPro" id="IPR036864">
    <property type="entry name" value="Zn2-C6_fun-type_DNA-bd_sf"/>
</dbReference>
<keyword evidence="5" id="KW-1185">Reference proteome</keyword>
<reference evidence="5" key="2">
    <citation type="submission" date="2015-01" db="EMBL/GenBank/DDBJ databases">
        <title>Evolutionary Origins and Diversification of the Mycorrhizal Mutualists.</title>
        <authorList>
            <consortium name="DOE Joint Genome Institute"/>
            <consortium name="Mycorrhizal Genomics Consortium"/>
            <person name="Kohler A."/>
            <person name="Kuo A."/>
            <person name="Nagy L.G."/>
            <person name="Floudas D."/>
            <person name="Copeland A."/>
            <person name="Barry K.W."/>
            <person name="Cichocki N."/>
            <person name="Veneault-Fourrey C."/>
            <person name="LaButti K."/>
            <person name="Lindquist E.A."/>
            <person name="Lipzen A."/>
            <person name="Lundell T."/>
            <person name="Morin E."/>
            <person name="Murat C."/>
            <person name="Riley R."/>
            <person name="Ohm R."/>
            <person name="Sun H."/>
            <person name="Tunlid A."/>
            <person name="Henrissat B."/>
            <person name="Grigoriev I.V."/>
            <person name="Hibbett D.S."/>
            <person name="Martin F."/>
        </authorList>
    </citation>
    <scope>NUCLEOTIDE SEQUENCE [LARGE SCALE GENOMIC DNA]</scope>
    <source>
        <strain evidence="5">Zn</strain>
    </source>
</reference>
<protein>
    <recommendedName>
        <fullName evidence="3">Zn(2)-C6 fungal-type domain-containing protein</fullName>
    </recommendedName>
</protein>
<sequence>MKVRKLNVCQECRSRKLGCDGRHPSCSQCLLRDRECSGYPPDFIFIPPQISSPSTAESDPPESYKTKQEKVKKQTRVIIPHRSTHTVAWPLSWPLCDVISLCAQNFVPANELPILSSEPARSQSRICGAWVEVLPDLAGRKGNEYLHSAIRAFGVSILARGFGSCVPISDVLEAQCTALHALQKFIQHNSTSSFNEIAAAIMCLFLSEVAFQMLLPTASLSSVVHARGIAELIQLRQPGFYSAGVQHKLFVGFRPMLILYAFLTRRSTFLAADKWKADPFRYIPASPLQVLLGETSEIPSILEDLDSCTSSADHASTVVPKAITRFVRVLDRLTSWYEENVSTSHEALWWTILGEDNETYLWFPSIYAANFLTHYWAFWVLCVTSIRSLRAGHHDLVEGPIKVDGHSLESEYISQKVTERSLWILQSIEFLTQEEMKLYGVASVFLPLQIACSVLGVVEERAIARHYGTYEKFIEKVNLSRYRDILLTQYAPLDCPMI</sequence>
<dbReference type="HOGENOM" id="CLU_021599_0_1_1"/>
<dbReference type="CDD" id="cd00067">
    <property type="entry name" value="GAL4"/>
    <property type="match status" value="1"/>
</dbReference>
<accession>A0A0C3CJM7</accession>
<dbReference type="InterPro" id="IPR001138">
    <property type="entry name" value="Zn2Cys6_DnaBD"/>
</dbReference>
<evidence type="ECO:0000313" key="5">
    <source>
        <dbReference type="Proteomes" id="UP000054321"/>
    </source>
</evidence>
<keyword evidence="1" id="KW-0539">Nucleus</keyword>
<dbReference type="PROSITE" id="PS50048">
    <property type="entry name" value="ZN2_CY6_FUNGAL_2"/>
    <property type="match status" value="1"/>
</dbReference>
<reference evidence="4 5" key="1">
    <citation type="submission" date="2014-04" db="EMBL/GenBank/DDBJ databases">
        <authorList>
            <consortium name="DOE Joint Genome Institute"/>
            <person name="Kuo A."/>
            <person name="Martino E."/>
            <person name="Perotto S."/>
            <person name="Kohler A."/>
            <person name="Nagy L.G."/>
            <person name="Floudas D."/>
            <person name="Copeland A."/>
            <person name="Barry K.W."/>
            <person name="Cichocki N."/>
            <person name="Veneault-Fourrey C."/>
            <person name="LaButti K."/>
            <person name="Lindquist E.A."/>
            <person name="Lipzen A."/>
            <person name="Lundell T."/>
            <person name="Morin E."/>
            <person name="Murat C."/>
            <person name="Sun H."/>
            <person name="Tunlid A."/>
            <person name="Henrissat B."/>
            <person name="Grigoriev I.V."/>
            <person name="Hibbett D.S."/>
            <person name="Martin F."/>
            <person name="Nordberg H.P."/>
            <person name="Cantor M.N."/>
            <person name="Hua S.X."/>
        </authorList>
    </citation>
    <scope>NUCLEOTIDE SEQUENCE [LARGE SCALE GENOMIC DNA]</scope>
    <source>
        <strain evidence="4 5">Zn</strain>
    </source>
</reference>
<dbReference type="SUPFAM" id="SSF57701">
    <property type="entry name" value="Zn2/Cys6 DNA-binding domain"/>
    <property type="match status" value="1"/>
</dbReference>